<reference evidence="1 2" key="1">
    <citation type="journal article" date="2014" name="Genome Announc.">
        <title>Draft Genome Sequences of a Phylogenetically Diverse Suite of Pseudomonas syringae Strains from Multiple Source Populations.</title>
        <authorList>
            <person name="Baltrus D.A."/>
            <person name="Yourstone S."/>
            <person name="Lind A."/>
            <person name="Guilbaud C."/>
            <person name="Sands D.C."/>
            <person name="Jones C.D."/>
            <person name="Morris C.E."/>
            <person name="Dangl J.L."/>
        </authorList>
    </citation>
    <scope>NUCLEOTIDE SEQUENCE [LARGE SCALE GENOMIC DNA]</scope>
    <source>
        <strain evidence="1 2">CC1524</strain>
    </source>
</reference>
<keyword evidence="2" id="KW-1185">Reference proteome</keyword>
<dbReference type="Proteomes" id="UP000464644">
    <property type="component" value="Chromosome"/>
</dbReference>
<evidence type="ECO:0000313" key="1">
    <source>
        <dbReference type="EMBL" id="QHF01207.1"/>
    </source>
</evidence>
<name>A0ABX6H6Q8_9PSED</name>
<dbReference type="RefSeq" id="WP_024687784.1">
    <property type="nucleotide sequence ID" value="NZ_CP047265.1"/>
</dbReference>
<evidence type="ECO:0000313" key="2">
    <source>
        <dbReference type="Proteomes" id="UP000464644"/>
    </source>
</evidence>
<accession>A0ABX6H6Q8</accession>
<dbReference type="EMBL" id="CP047265">
    <property type="protein sequence ID" value="QHF01207.1"/>
    <property type="molecule type" value="Genomic_DNA"/>
</dbReference>
<gene>
    <name evidence="1" type="ORF">N015_01815</name>
</gene>
<sequence>MHIQLITGEGKSHRLQAILHDLQDKGIEARIIEASVYTAEGLRTIMDVMASSGQRTLLVDDCTQAQVHAVLMWQSDADESNELDDLEIHLVRGV</sequence>
<proteinExistence type="predicted"/>
<protein>
    <submittedName>
        <fullName evidence="1">Uncharacterized protein</fullName>
    </submittedName>
</protein>
<organism evidence="1 2">
    <name type="scientific">Pseudomonas asturiensis</name>
    <dbReference type="NCBI Taxonomy" id="1190415"/>
    <lineage>
        <taxon>Bacteria</taxon>
        <taxon>Pseudomonadati</taxon>
        <taxon>Pseudomonadota</taxon>
        <taxon>Gammaproteobacteria</taxon>
        <taxon>Pseudomonadales</taxon>
        <taxon>Pseudomonadaceae</taxon>
        <taxon>Pseudomonas</taxon>
    </lineage>
</organism>